<dbReference type="AlphaFoldDB" id="A0A834LML2"/>
<protein>
    <submittedName>
        <fullName evidence="2">Uncharacterized protein</fullName>
    </submittedName>
</protein>
<keyword evidence="3" id="KW-1185">Reference proteome</keyword>
<organism evidence="2 3">
    <name type="scientific">Rhododendron simsii</name>
    <name type="common">Sims's rhododendron</name>
    <dbReference type="NCBI Taxonomy" id="118357"/>
    <lineage>
        <taxon>Eukaryota</taxon>
        <taxon>Viridiplantae</taxon>
        <taxon>Streptophyta</taxon>
        <taxon>Embryophyta</taxon>
        <taxon>Tracheophyta</taxon>
        <taxon>Spermatophyta</taxon>
        <taxon>Magnoliopsida</taxon>
        <taxon>eudicotyledons</taxon>
        <taxon>Gunneridae</taxon>
        <taxon>Pentapetalae</taxon>
        <taxon>asterids</taxon>
        <taxon>Ericales</taxon>
        <taxon>Ericaceae</taxon>
        <taxon>Ericoideae</taxon>
        <taxon>Rhodoreae</taxon>
        <taxon>Rhododendron</taxon>
    </lineage>
</organism>
<dbReference type="PANTHER" id="PTHR44203:SF8">
    <property type="entry name" value="ETHYLENE-OVERPRODUCTION PROTEIN 1"/>
    <property type="match status" value="1"/>
</dbReference>
<dbReference type="PANTHER" id="PTHR44203">
    <property type="entry name" value="ETO1-RELATED"/>
    <property type="match status" value="1"/>
</dbReference>
<feature type="region of interest" description="Disordered" evidence="1">
    <location>
        <begin position="46"/>
        <end position="72"/>
    </location>
</feature>
<proteinExistence type="predicted"/>
<comment type="caution">
    <text evidence="2">The sequence shown here is derived from an EMBL/GenBank/DDBJ whole genome shotgun (WGS) entry which is preliminary data.</text>
</comment>
<dbReference type="InterPro" id="IPR044631">
    <property type="entry name" value="ETO1-like"/>
</dbReference>
<sequence>MVAKLYVLETGLPTIVCNNALATSQKGNHEYDWAKPPPFYEATEKRLAKEARPKTKRTLSGPETDKKRGYPTSPSSKVFEFAGFPEDSNDFLGFLDEFVVTTLASLLLCYATFSKLKIYLKSCLSVLMDDHKEAEAISELSKAIFFKPDRQLLHLHAVFHDSMGDYISTRHVLFFWIWKDSSLDSGLEKRRN</sequence>
<evidence type="ECO:0000313" key="2">
    <source>
        <dbReference type="EMBL" id="KAF7142929.1"/>
    </source>
</evidence>
<name>A0A834LML2_RHOSS</name>
<evidence type="ECO:0000256" key="1">
    <source>
        <dbReference type="SAM" id="MobiDB-lite"/>
    </source>
</evidence>
<reference evidence="2" key="1">
    <citation type="submission" date="2019-11" db="EMBL/GenBank/DDBJ databases">
        <authorList>
            <person name="Liu Y."/>
            <person name="Hou J."/>
            <person name="Li T.-Q."/>
            <person name="Guan C.-H."/>
            <person name="Wu X."/>
            <person name="Wu H.-Z."/>
            <person name="Ling F."/>
            <person name="Zhang R."/>
            <person name="Shi X.-G."/>
            <person name="Ren J.-P."/>
            <person name="Chen E.-F."/>
            <person name="Sun J.-M."/>
        </authorList>
    </citation>
    <scope>NUCLEOTIDE SEQUENCE</scope>
    <source>
        <strain evidence="2">Adult_tree_wgs_1</strain>
        <tissue evidence="2">Leaves</tissue>
    </source>
</reference>
<dbReference type="GO" id="GO:0010105">
    <property type="term" value="P:negative regulation of ethylene-activated signaling pathway"/>
    <property type="evidence" value="ECO:0007669"/>
    <property type="project" value="InterPro"/>
</dbReference>
<gene>
    <name evidence="2" type="ORF">RHSIM_Rhsim05G0204800</name>
</gene>
<accession>A0A834LML2</accession>
<dbReference type="EMBL" id="WJXA01000005">
    <property type="protein sequence ID" value="KAF7142929.1"/>
    <property type="molecule type" value="Genomic_DNA"/>
</dbReference>
<dbReference type="Proteomes" id="UP000626092">
    <property type="component" value="Unassembled WGS sequence"/>
</dbReference>
<evidence type="ECO:0000313" key="3">
    <source>
        <dbReference type="Proteomes" id="UP000626092"/>
    </source>
</evidence>